<dbReference type="PANTHER" id="PTHR40266">
    <property type="entry name" value="TOXIN HIGB-1"/>
    <property type="match status" value="1"/>
</dbReference>
<evidence type="ECO:0000313" key="1">
    <source>
        <dbReference type="EMBL" id="KAF0808023.1"/>
    </source>
</evidence>
<dbReference type="Gene3D" id="3.30.2310.20">
    <property type="entry name" value="RelE-like"/>
    <property type="match status" value="1"/>
</dbReference>
<name>A0ABQ6YCR0_9GAMM</name>
<proteinExistence type="predicted"/>
<dbReference type="InterPro" id="IPR007711">
    <property type="entry name" value="HigB-1"/>
</dbReference>
<dbReference type="PANTHER" id="PTHR40266:SF2">
    <property type="entry name" value="TOXIN HIGB-1"/>
    <property type="match status" value="1"/>
</dbReference>
<keyword evidence="2" id="KW-1185">Reference proteome</keyword>
<evidence type="ECO:0000313" key="2">
    <source>
        <dbReference type="Proteomes" id="UP000771797"/>
    </source>
</evidence>
<organism evidence="1 2">
    <name type="scientific">Alcanivorax xiamenensis</name>
    <dbReference type="NCBI Taxonomy" id="1177156"/>
    <lineage>
        <taxon>Bacteria</taxon>
        <taxon>Pseudomonadati</taxon>
        <taxon>Pseudomonadota</taxon>
        <taxon>Gammaproteobacteria</taxon>
        <taxon>Oceanospirillales</taxon>
        <taxon>Alcanivoracaceae</taxon>
        <taxon>Alcanivorax</taxon>
    </lineage>
</organism>
<dbReference type="RefSeq" id="WP_159659779.1">
    <property type="nucleotide sequence ID" value="NZ_AQPF01000002.1"/>
</dbReference>
<reference evidence="1 2" key="1">
    <citation type="submission" date="2012-09" db="EMBL/GenBank/DDBJ databases">
        <title>Genome Sequence of alkane-degrading Bacterium Alcanivorax sp. 6-D-6.</title>
        <authorList>
            <person name="Lai Q."/>
            <person name="Shao Z."/>
        </authorList>
    </citation>
    <scope>NUCLEOTIDE SEQUENCE [LARGE SCALE GENOMIC DNA]</scope>
    <source>
        <strain evidence="1 2">6-D-6</strain>
    </source>
</reference>
<sequence>MIKSFCHKGLKKFFTTGSTAGIQSPHVPKLRRQLSRLNACASPQEMDVPGWKFHPLKGDLAGHYSVWVNGNWRLTFAFEDGDAILVDYQDYH</sequence>
<gene>
    <name evidence="1" type="ORF">A6D6_00413</name>
</gene>
<dbReference type="Pfam" id="PF05015">
    <property type="entry name" value="HigB-like_toxin"/>
    <property type="match status" value="1"/>
</dbReference>
<accession>A0ABQ6YCR0</accession>
<dbReference type="InterPro" id="IPR035093">
    <property type="entry name" value="RelE/ParE_toxin_dom_sf"/>
</dbReference>
<comment type="caution">
    <text evidence="1">The sequence shown here is derived from an EMBL/GenBank/DDBJ whole genome shotgun (WGS) entry which is preliminary data.</text>
</comment>
<dbReference type="SUPFAM" id="SSF143011">
    <property type="entry name" value="RelE-like"/>
    <property type="match status" value="1"/>
</dbReference>
<protein>
    <submittedName>
        <fullName evidence="1">Plasmid maintenance system killer</fullName>
    </submittedName>
</protein>
<dbReference type="Proteomes" id="UP000771797">
    <property type="component" value="Unassembled WGS sequence"/>
</dbReference>
<dbReference type="EMBL" id="AQPF01000002">
    <property type="protein sequence ID" value="KAF0808023.1"/>
    <property type="molecule type" value="Genomic_DNA"/>
</dbReference>